<accession>A0ABZ0SNZ7</accession>
<evidence type="ECO:0000313" key="4">
    <source>
        <dbReference type="Proteomes" id="UP001323798"/>
    </source>
</evidence>
<comment type="similarity">
    <text evidence="1">Belongs to the UPF0213 family.</text>
</comment>
<proteinExistence type="inferred from homology"/>
<keyword evidence="4" id="KW-1185">Reference proteome</keyword>
<dbReference type="InterPro" id="IPR050190">
    <property type="entry name" value="UPF0213_domain"/>
</dbReference>
<dbReference type="PANTHER" id="PTHR34477">
    <property type="entry name" value="UPF0213 PROTEIN YHBQ"/>
    <property type="match status" value="1"/>
</dbReference>
<gene>
    <name evidence="3" type="ORF">SM116_07170</name>
</gene>
<evidence type="ECO:0000256" key="1">
    <source>
        <dbReference type="ARBA" id="ARBA00007435"/>
    </source>
</evidence>
<dbReference type="PROSITE" id="PS50164">
    <property type="entry name" value="GIY_YIG"/>
    <property type="match status" value="1"/>
</dbReference>
<dbReference type="Gene3D" id="3.40.1440.10">
    <property type="entry name" value="GIY-YIG endonuclease"/>
    <property type="match status" value="1"/>
</dbReference>
<dbReference type="PANTHER" id="PTHR34477:SF1">
    <property type="entry name" value="UPF0213 PROTEIN YHBQ"/>
    <property type="match status" value="1"/>
</dbReference>
<dbReference type="Pfam" id="PF01541">
    <property type="entry name" value="GIY-YIG"/>
    <property type="match status" value="1"/>
</dbReference>
<dbReference type="SUPFAM" id="SSF82771">
    <property type="entry name" value="GIY-YIG endonuclease"/>
    <property type="match status" value="1"/>
</dbReference>
<name>A0ABZ0SNZ7_9MICO</name>
<protein>
    <submittedName>
        <fullName evidence="3">GIY-YIG nuclease family protein</fullName>
    </submittedName>
</protein>
<reference evidence="3 4" key="1">
    <citation type="submission" date="2023-11" db="EMBL/GenBank/DDBJ databases">
        <title>Genome sequence of Microbacterium rhizosphaerae KACC 19337.</title>
        <authorList>
            <person name="Choi H."/>
            <person name="Kim S."/>
            <person name="Kim Y."/>
            <person name="Kwon S.-W."/>
            <person name="Heo J."/>
        </authorList>
    </citation>
    <scope>NUCLEOTIDE SEQUENCE [LARGE SCALE GENOMIC DNA]</scope>
    <source>
        <strain evidence="3 4">KACC 19337</strain>
    </source>
</reference>
<dbReference type="InterPro" id="IPR000305">
    <property type="entry name" value="GIY-YIG_endonuc"/>
</dbReference>
<dbReference type="EMBL" id="CP139368">
    <property type="protein sequence ID" value="WPR91064.1"/>
    <property type="molecule type" value="Genomic_DNA"/>
</dbReference>
<evidence type="ECO:0000259" key="2">
    <source>
        <dbReference type="PROSITE" id="PS50164"/>
    </source>
</evidence>
<dbReference type="CDD" id="cd10456">
    <property type="entry name" value="GIY-YIG_UPF0213"/>
    <property type="match status" value="1"/>
</dbReference>
<dbReference type="RefSeq" id="WP_320943767.1">
    <property type="nucleotide sequence ID" value="NZ_BAABEU010000004.1"/>
</dbReference>
<evidence type="ECO:0000313" key="3">
    <source>
        <dbReference type="EMBL" id="WPR91064.1"/>
    </source>
</evidence>
<dbReference type="InterPro" id="IPR035901">
    <property type="entry name" value="GIY-YIG_endonuc_sf"/>
</dbReference>
<feature type="domain" description="GIY-YIG" evidence="2">
    <location>
        <begin position="1"/>
        <end position="78"/>
    </location>
</feature>
<organism evidence="3 4">
    <name type="scientific">Microbacterium rhizosphaerae</name>
    <dbReference type="NCBI Taxonomy" id="1678237"/>
    <lineage>
        <taxon>Bacteria</taxon>
        <taxon>Bacillati</taxon>
        <taxon>Actinomycetota</taxon>
        <taxon>Actinomycetes</taxon>
        <taxon>Micrococcales</taxon>
        <taxon>Microbacteriaceae</taxon>
        <taxon>Microbacterium</taxon>
    </lineage>
</organism>
<sequence length="100" mass="11996">MPFMYILRCRDGSYYTGSTDKDPELRLWEHNHDEHLAARYTIKRRPLVLVYLEEFERIDAAFAREKQVQRWSRAKKQALIDGRGHDLPVLSRTRREPPAR</sequence>
<dbReference type="Proteomes" id="UP001323798">
    <property type="component" value="Chromosome"/>
</dbReference>